<dbReference type="PANTHER" id="PTHR42034">
    <property type="entry name" value="CHROMOSOME 7, WHOLE GENOME SHOTGUN SEQUENCE-RELATED"/>
    <property type="match status" value="1"/>
</dbReference>
<dbReference type="EMBL" id="JBFXLQ010000004">
    <property type="protein sequence ID" value="KAL2871239.1"/>
    <property type="molecule type" value="Genomic_DNA"/>
</dbReference>
<name>A0ABR4M3Q7_9EURO</name>
<evidence type="ECO:0008006" key="3">
    <source>
        <dbReference type="Google" id="ProtNLM"/>
    </source>
</evidence>
<evidence type="ECO:0000313" key="1">
    <source>
        <dbReference type="EMBL" id="KAL2871239.1"/>
    </source>
</evidence>
<evidence type="ECO:0000313" key="2">
    <source>
        <dbReference type="Proteomes" id="UP001610432"/>
    </source>
</evidence>
<sequence length="463" mass="51422">MEPETLSTPFGGAEYIYRRVGLTFKHLHREHWRIHGVCKISFVNIPSSEQVTSLRNAWKALVIKHPRLAVVPNGTTFKSYKILENAEDVEAWANETFFLESDRSSDEIVRTTGPRDLPSLHFNPASCELVLLASHWRMDAVGCMMVFDQLFTLTTQKPVSSPKPTEEQIHCISPPLEDAAACPPMDSSPSSTASKTYAERWIDNMHKKAINACGLPYEGENTTPPGETTQKDLNFSPSATSDLVKSCKAKGISVSAAIHAALAHTVFSFSPDGEKSDYTTVMAVNLRPYLPTPYNGPEHAVQTYVASIIPTVPRGEDFTPAARDLTTSYKTWYNDESVRSLRWIYAIHAEKLFNAPKPAASAPPPKPPSGVTLSSLGIVESYLRHQYVSSDGEVGKGVRVEGFRFGVTMMTRQMLLYVWTWKGRLTISACYNEAYYSEGMVSSVLGRLKGILEKELAYKLDVE</sequence>
<dbReference type="InterPro" id="IPR023213">
    <property type="entry name" value="CAT-like_dom_sf"/>
</dbReference>
<dbReference type="PANTHER" id="PTHR42034:SF1">
    <property type="entry name" value="CONDENSATION DOMAIN-CONTAINING PROTEIN"/>
    <property type="match status" value="1"/>
</dbReference>
<dbReference type="GeneID" id="98149638"/>
<accession>A0ABR4M3Q7</accession>
<dbReference type="RefSeq" id="XP_070890218.1">
    <property type="nucleotide sequence ID" value="XM_071034566.1"/>
</dbReference>
<protein>
    <recommendedName>
        <fullName evidence="3">Alcohol acetyltransferase</fullName>
    </recommendedName>
</protein>
<dbReference type="Proteomes" id="UP001610432">
    <property type="component" value="Unassembled WGS sequence"/>
</dbReference>
<reference evidence="1 2" key="1">
    <citation type="submission" date="2024-07" db="EMBL/GenBank/DDBJ databases">
        <title>Section-level genome sequencing and comparative genomics of Aspergillus sections Usti and Cavernicolus.</title>
        <authorList>
            <consortium name="Lawrence Berkeley National Laboratory"/>
            <person name="Nybo J.L."/>
            <person name="Vesth T.C."/>
            <person name="Theobald S."/>
            <person name="Frisvad J.C."/>
            <person name="Larsen T.O."/>
            <person name="Kjaerboelling I."/>
            <person name="Rothschild-Mancinelli K."/>
            <person name="Lyhne E.K."/>
            <person name="Kogle M.E."/>
            <person name="Barry K."/>
            <person name="Clum A."/>
            <person name="Na H."/>
            <person name="Ledsgaard L."/>
            <person name="Lin J."/>
            <person name="Lipzen A."/>
            <person name="Kuo A."/>
            <person name="Riley R."/>
            <person name="Mondo S."/>
            <person name="Labutti K."/>
            <person name="Haridas S."/>
            <person name="Pangalinan J."/>
            <person name="Salamov A.A."/>
            <person name="Simmons B.A."/>
            <person name="Magnuson J.K."/>
            <person name="Chen J."/>
            <person name="Drula E."/>
            <person name="Henrissat B."/>
            <person name="Wiebenga A."/>
            <person name="Lubbers R.J."/>
            <person name="Gomes A.C."/>
            <person name="Macurrencykelacurrency M.R."/>
            <person name="Stajich J."/>
            <person name="Grigoriev I.V."/>
            <person name="Mortensen U.H."/>
            <person name="De Vries R.P."/>
            <person name="Baker S.E."/>
            <person name="Andersen M.R."/>
        </authorList>
    </citation>
    <scope>NUCLEOTIDE SEQUENCE [LARGE SCALE GENOMIC DNA]</scope>
    <source>
        <strain evidence="1 2">CBS 449.75</strain>
    </source>
</reference>
<dbReference type="Gene3D" id="3.30.559.10">
    <property type="entry name" value="Chloramphenicol acetyltransferase-like domain"/>
    <property type="match status" value="1"/>
</dbReference>
<proteinExistence type="predicted"/>
<organism evidence="1 2">
    <name type="scientific">Aspergillus lucknowensis</name>
    <dbReference type="NCBI Taxonomy" id="176173"/>
    <lineage>
        <taxon>Eukaryota</taxon>
        <taxon>Fungi</taxon>
        <taxon>Dikarya</taxon>
        <taxon>Ascomycota</taxon>
        <taxon>Pezizomycotina</taxon>
        <taxon>Eurotiomycetes</taxon>
        <taxon>Eurotiomycetidae</taxon>
        <taxon>Eurotiales</taxon>
        <taxon>Aspergillaceae</taxon>
        <taxon>Aspergillus</taxon>
        <taxon>Aspergillus subgen. Nidulantes</taxon>
    </lineage>
</organism>
<dbReference type="SUPFAM" id="SSF52777">
    <property type="entry name" value="CoA-dependent acyltransferases"/>
    <property type="match status" value="1"/>
</dbReference>
<gene>
    <name evidence="1" type="ORF">BJX67DRAFT_389940</name>
</gene>
<dbReference type="Gene3D" id="3.30.559.30">
    <property type="entry name" value="Nonribosomal peptide synthetase, condensation domain"/>
    <property type="match status" value="1"/>
</dbReference>
<comment type="caution">
    <text evidence="1">The sequence shown here is derived from an EMBL/GenBank/DDBJ whole genome shotgun (WGS) entry which is preliminary data.</text>
</comment>
<keyword evidence="2" id="KW-1185">Reference proteome</keyword>